<keyword evidence="3" id="KW-1185">Reference proteome</keyword>
<evidence type="ECO:0000259" key="1">
    <source>
        <dbReference type="Pfam" id="PF00373"/>
    </source>
</evidence>
<dbReference type="PANTHER" id="PTHR23280:SF4">
    <property type="entry name" value="BAND 4.1-LIKE PROTEIN 4A"/>
    <property type="match status" value="1"/>
</dbReference>
<name>A0ABV0N5S6_9TELE</name>
<organism evidence="2 3">
    <name type="scientific">Goodea atripinnis</name>
    <dbReference type="NCBI Taxonomy" id="208336"/>
    <lineage>
        <taxon>Eukaryota</taxon>
        <taxon>Metazoa</taxon>
        <taxon>Chordata</taxon>
        <taxon>Craniata</taxon>
        <taxon>Vertebrata</taxon>
        <taxon>Euteleostomi</taxon>
        <taxon>Actinopterygii</taxon>
        <taxon>Neopterygii</taxon>
        <taxon>Teleostei</taxon>
        <taxon>Neoteleostei</taxon>
        <taxon>Acanthomorphata</taxon>
        <taxon>Ovalentaria</taxon>
        <taxon>Atherinomorphae</taxon>
        <taxon>Cyprinodontiformes</taxon>
        <taxon>Goodeidae</taxon>
        <taxon>Goodea</taxon>
    </lineage>
</organism>
<reference evidence="2 3" key="1">
    <citation type="submission" date="2021-06" db="EMBL/GenBank/DDBJ databases">
        <authorList>
            <person name="Palmer J.M."/>
        </authorList>
    </citation>
    <scope>NUCLEOTIDE SEQUENCE [LARGE SCALE GENOMIC DNA]</scope>
    <source>
        <strain evidence="2 3">GA_2019</strain>
        <tissue evidence="2">Muscle</tissue>
    </source>
</reference>
<dbReference type="SUPFAM" id="SSF47031">
    <property type="entry name" value="Second domain of FERM"/>
    <property type="match status" value="1"/>
</dbReference>
<sequence>MLKSPLTGVCGVRGQFYLQLRHDIGRGALPCPAHLKAHLLALMLQADQGDQCEDNTSGDKQDVQLICRTMNGVSCRQAQNHFLFLCSSLQMYGIILFAACGENHSEYFLGPTPVGVVIFKNKVLEERYFCLEPRRGYRHLKRIILEKKIPRGL</sequence>
<evidence type="ECO:0000313" key="3">
    <source>
        <dbReference type="Proteomes" id="UP001476798"/>
    </source>
</evidence>
<proteinExistence type="predicted"/>
<dbReference type="PANTHER" id="PTHR23280">
    <property type="entry name" value="4.1 G PROTEIN"/>
    <property type="match status" value="1"/>
</dbReference>
<dbReference type="Pfam" id="PF00373">
    <property type="entry name" value="FERM_M"/>
    <property type="match status" value="1"/>
</dbReference>
<dbReference type="CDD" id="cd14473">
    <property type="entry name" value="FERM_B-lobe"/>
    <property type="match status" value="1"/>
</dbReference>
<dbReference type="Gene3D" id="1.20.80.10">
    <property type="match status" value="1"/>
</dbReference>
<evidence type="ECO:0000313" key="2">
    <source>
        <dbReference type="EMBL" id="MEQ2166744.1"/>
    </source>
</evidence>
<dbReference type="InterPro" id="IPR019748">
    <property type="entry name" value="FERM_central"/>
</dbReference>
<comment type="caution">
    <text evidence="2">The sequence shown here is derived from an EMBL/GenBank/DDBJ whole genome shotgun (WGS) entry which is preliminary data.</text>
</comment>
<accession>A0ABV0N5S6</accession>
<dbReference type="Proteomes" id="UP001476798">
    <property type="component" value="Unassembled WGS sequence"/>
</dbReference>
<protein>
    <recommendedName>
        <fullName evidence="1">FERM central domain-containing protein</fullName>
    </recommendedName>
</protein>
<gene>
    <name evidence="2" type="ORF">GOODEAATRI_031367</name>
</gene>
<feature type="domain" description="FERM central" evidence="1">
    <location>
        <begin position="13"/>
        <end position="62"/>
    </location>
</feature>
<dbReference type="InterPro" id="IPR014352">
    <property type="entry name" value="FERM/acyl-CoA-bd_prot_sf"/>
</dbReference>
<dbReference type="EMBL" id="JAHRIO010025294">
    <property type="protein sequence ID" value="MEQ2166744.1"/>
    <property type="molecule type" value="Genomic_DNA"/>
</dbReference>
<dbReference type="InterPro" id="IPR035963">
    <property type="entry name" value="FERM_2"/>
</dbReference>